<proteinExistence type="predicted"/>
<dbReference type="Proteomes" id="UP000321224">
    <property type="component" value="Unassembled WGS sequence"/>
</dbReference>
<sequence>MSYYLNLRKSLMLTAWVAILPSVAFAEHGDEQKKACERVGKTPMTDVLVMKQQCRVMCVGKGEKPSFEPLADGARCEVTGFGRKVGTCKAGMCQMKSD</sequence>
<evidence type="ECO:0000313" key="2">
    <source>
        <dbReference type="EMBL" id="GEL72779.1"/>
    </source>
</evidence>
<evidence type="ECO:0000256" key="1">
    <source>
        <dbReference type="SAM" id="SignalP"/>
    </source>
</evidence>
<organism evidence="2 3">
    <name type="scientific">Myxococcus virescens</name>
    <dbReference type="NCBI Taxonomy" id="83456"/>
    <lineage>
        <taxon>Bacteria</taxon>
        <taxon>Pseudomonadati</taxon>
        <taxon>Myxococcota</taxon>
        <taxon>Myxococcia</taxon>
        <taxon>Myxococcales</taxon>
        <taxon>Cystobacterineae</taxon>
        <taxon>Myxococcaceae</taxon>
        <taxon>Myxococcus</taxon>
    </lineage>
</organism>
<dbReference type="RefSeq" id="WP_143043251.1">
    <property type="nucleotide sequence ID" value="NZ_BJVY01000028.1"/>
</dbReference>
<reference evidence="2 3" key="1">
    <citation type="submission" date="2019-07" db="EMBL/GenBank/DDBJ databases">
        <title>Whole genome shotgun sequence of Myxococcus virescens NBRC 100334.</title>
        <authorList>
            <person name="Hosoyama A."/>
            <person name="Uohara A."/>
            <person name="Ohji S."/>
            <person name="Ichikawa N."/>
        </authorList>
    </citation>
    <scope>NUCLEOTIDE SEQUENCE [LARGE SCALE GENOMIC DNA]</scope>
    <source>
        <strain evidence="2 3">NBRC 100334</strain>
    </source>
</reference>
<feature type="signal peptide" evidence="1">
    <location>
        <begin position="1"/>
        <end position="26"/>
    </location>
</feature>
<comment type="caution">
    <text evidence="2">The sequence shown here is derived from an EMBL/GenBank/DDBJ whole genome shotgun (WGS) entry which is preliminary data.</text>
</comment>
<protein>
    <submittedName>
        <fullName evidence="2">Uncharacterized protein</fullName>
    </submittedName>
</protein>
<gene>
    <name evidence="2" type="ORF">MVI01_45630</name>
</gene>
<dbReference type="EMBL" id="BJVY01000028">
    <property type="protein sequence ID" value="GEL72779.1"/>
    <property type="molecule type" value="Genomic_DNA"/>
</dbReference>
<feature type="chain" id="PRO_5022010049" evidence="1">
    <location>
        <begin position="27"/>
        <end position="98"/>
    </location>
</feature>
<evidence type="ECO:0000313" key="3">
    <source>
        <dbReference type="Proteomes" id="UP000321224"/>
    </source>
</evidence>
<name>A0A511HJQ5_9BACT</name>
<dbReference type="AlphaFoldDB" id="A0A511HJQ5"/>
<keyword evidence="1" id="KW-0732">Signal</keyword>
<accession>A0A511HJQ5</accession>